<keyword evidence="11" id="KW-0411">Iron-sulfur</keyword>
<reference evidence="15 16" key="1">
    <citation type="submission" date="2023-04" db="EMBL/GenBank/DDBJ databases">
        <title>Marinoamorphus aggregata gen. nov., sp. Nov., isolate from tissue of brittle star Ophioplocus japonicus.</title>
        <authorList>
            <person name="Kawano K."/>
            <person name="Sawayama S."/>
            <person name="Nakagawa S."/>
        </authorList>
    </citation>
    <scope>NUCLEOTIDE SEQUENCE [LARGE SCALE GENOMIC DNA]</scope>
    <source>
        <strain evidence="15 16">NKW23</strain>
    </source>
</reference>
<evidence type="ECO:0000256" key="12">
    <source>
        <dbReference type="ARBA" id="ARBA00023136"/>
    </source>
</evidence>
<dbReference type="PANTHER" id="PTHR47354:SF8">
    <property type="entry name" value="1,2-PHENYLACETYL-COA EPOXIDASE, SUBUNIT E"/>
    <property type="match status" value="1"/>
</dbReference>
<keyword evidence="7" id="KW-0274">FAD</keyword>
<dbReference type="RefSeq" id="WP_285673548.1">
    <property type="nucleotide sequence ID" value="NZ_BSYI01000037.1"/>
</dbReference>
<dbReference type="CDD" id="cd06198">
    <property type="entry name" value="FNR_like_3"/>
    <property type="match status" value="1"/>
</dbReference>
<evidence type="ECO:0000256" key="3">
    <source>
        <dbReference type="ARBA" id="ARBA00022630"/>
    </source>
</evidence>
<protein>
    <submittedName>
        <fullName evidence="15">Ferric reductase-like transmembrane domain-containing protein</fullName>
    </submittedName>
</protein>
<dbReference type="PROSITE" id="PS51384">
    <property type="entry name" value="FAD_FR"/>
    <property type="match status" value="1"/>
</dbReference>
<feature type="domain" description="FAD-binding FR-type" evidence="14">
    <location>
        <begin position="222"/>
        <end position="322"/>
    </location>
</feature>
<keyword evidence="8 13" id="KW-1133">Transmembrane helix</keyword>
<feature type="transmembrane region" description="Helical" evidence="13">
    <location>
        <begin position="80"/>
        <end position="96"/>
    </location>
</feature>
<keyword evidence="12 13" id="KW-0472">Membrane</keyword>
<evidence type="ECO:0000256" key="6">
    <source>
        <dbReference type="ARBA" id="ARBA00022723"/>
    </source>
</evidence>
<feature type="transmembrane region" description="Helical" evidence="13">
    <location>
        <begin position="195"/>
        <end position="215"/>
    </location>
</feature>
<keyword evidence="9" id="KW-0560">Oxidoreductase</keyword>
<dbReference type="InterPro" id="IPR050415">
    <property type="entry name" value="MRET"/>
</dbReference>
<dbReference type="EMBL" id="BSYI01000037">
    <property type="protein sequence ID" value="GMG84503.1"/>
    <property type="molecule type" value="Genomic_DNA"/>
</dbReference>
<dbReference type="SUPFAM" id="SSF52343">
    <property type="entry name" value="Ferredoxin reductase-like, C-terminal NADP-linked domain"/>
    <property type="match status" value="1"/>
</dbReference>
<evidence type="ECO:0000256" key="4">
    <source>
        <dbReference type="ARBA" id="ARBA00022692"/>
    </source>
</evidence>
<evidence type="ECO:0000313" key="15">
    <source>
        <dbReference type="EMBL" id="GMG84503.1"/>
    </source>
</evidence>
<gene>
    <name evidence="15" type="ORF">LNKW23_37190</name>
</gene>
<dbReference type="InterPro" id="IPR013130">
    <property type="entry name" value="Fe3_Rdtase_TM_dom"/>
</dbReference>
<evidence type="ECO:0000313" key="16">
    <source>
        <dbReference type="Proteomes" id="UP001239909"/>
    </source>
</evidence>
<evidence type="ECO:0000256" key="5">
    <source>
        <dbReference type="ARBA" id="ARBA00022714"/>
    </source>
</evidence>
<keyword evidence="5" id="KW-0001">2Fe-2S</keyword>
<dbReference type="Gene3D" id="3.40.50.80">
    <property type="entry name" value="Nucleotide-binding domain of ferredoxin-NADP reductase (FNR) module"/>
    <property type="match status" value="1"/>
</dbReference>
<organism evidence="15 16">
    <name type="scientific">Paralimibaculum aggregatum</name>
    <dbReference type="NCBI Taxonomy" id="3036245"/>
    <lineage>
        <taxon>Bacteria</taxon>
        <taxon>Pseudomonadati</taxon>
        <taxon>Pseudomonadota</taxon>
        <taxon>Alphaproteobacteria</taxon>
        <taxon>Rhodobacterales</taxon>
        <taxon>Paracoccaceae</taxon>
        <taxon>Paralimibaculum</taxon>
    </lineage>
</organism>
<name>A0ABQ6LRR4_9RHOB</name>
<sequence>MKPIRITLWALLIGLSLLWIASSPPLSEAPSFIALRNLALQYSGVLAIGSMSLAMILAVRSPRVNRWLNGLDKSYRLHKWLGIAALVAAVFHWITANGPKWAVSWGLMTAPERRPHGSELPEFGTVQTFLVGLRHTAESLGEWAFYAAAALIAIALVKRIPYRFFAKSHTLIALAYLVLVFHSIVLMNFDAWTQPVGVVTALMMLGGVGAAALALTRQIGRRRQVPGRIAALRRFPSMKVTEAEVTVDANWPGHEAGQFAFVTFDRREGPHPFTIASAWTPANRSVTFISKGLGDYTERLPETVSVGDDITIEGPYGRFTFEDGKERQIWIGAGIGITPFIARLKHLATNPDGRTVDLFHTVPEIAAEPKALLEVDVAGAGVALHLMEDRKDGRLTGARLREMLPDWSKASVWFCGPAAFGETLRRDLVAHGLRSADFHQELFNMR</sequence>
<dbReference type="Pfam" id="PF01794">
    <property type="entry name" value="Ferric_reduct"/>
    <property type="match status" value="1"/>
</dbReference>
<evidence type="ECO:0000256" key="1">
    <source>
        <dbReference type="ARBA" id="ARBA00001974"/>
    </source>
</evidence>
<dbReference type="InterPro" id="IPR017927">
    <property type="entry name" value="FAD-bd_FR_type"/>
</dbReference>
<dbReference type="Gene3D" id="2.40.30.10">
    <property type="entry name" value="Translation factors"/>
    <property type="match status" value="1"/>
</dbReference>
<proteinExistence type="predicted"/>
<evidence type="ECO:0000256" key="7">
    <source>
        <dbReference type="ARBA" id="ARBA00022827"/>
    </source>
</evidence>
<evidence type="ECO:0000256" key="8">
    <source>
        <dbReference type="ARBA" id="ARBA00022989"/>
    </source>
</evidence>
<keyword evidence="3" id="KW-0285">Flavoprotein</keyword>
<evidence type="ECO:0000256" key="10">
    <source>
        <dbReference type="ARBA" id="ARBA00023004"/>
    </source>
</evidence>
<keyword evidence="16" id="KW-1185">Reference proteome</keyword>
<dbReference type="Proteomes" id="UP001239909">
    <property type="component" value="Unassembled WGS sequence"/>
</dbReference>
<evidence type="ECO:0000256" key="9">
    <source>
        <dbReference type="ARBA" id="ARBA00023002"/>
    </source>
</evidence>
<evidence type="ECO:0000259" key="14">
    <source>
        <dbReference type="PROSITE" id="PS51384"/>
    </source>
</evidence>
<comment type="subcellular location">
    <subcellularLocation>
        <location evidence="2">Membrane</location>
        <topology evidence="2">Multi-pass membrane protein</topology>
    </subcellularLocation>
</comment>
<comment type="caution">
    <text evidence="15">The sequence shown here is derived from an EMBL/GenBank/DDBJ whole genome shotgun (WGS) entry which is preliminary data.</text>
</comment>
<evidence type="ECO:0000256" key="13">
    <source>
        <dbReference type="SAM" id="Phobius"/>
    </source>
</evidence>
<accession>A0ABQ6LRR4</accession>
<keyword evidence="6" id="KW-0479">Metal-binding</keyword>
<feature type="transmembrane region" description="Helical" evidence="13">
    <location>
        <begin position="38"/>
        <end position="59"/>
    </location>
</feature>
<dbReference type="InterPro" id="IPR039261">
    <property type="entry name" value="FNR_nucleotide-bd"/>
</dbReference>
<keyword evidence="10" id="KW-0408">Iron</keyword>
<evidence type="ECO:0000256" key="11">
    <source>
        <dbReference type="ARBA" id="ARBA00023014"/>
    </source>
</evidence>
<dbReference type="PANTHER" id="PTHR47354">
    <property type="entry name" value="NADH OXIDOREDUCTASE HCR"/>
    <property type="match status" value="1"/>
</dbReference>
<feature type="transmembrane region" description="Helical" evidence="13">
    <location>
        <begin position="140"/>
        <end position="157"/>
    </location>
</feature>
<feature type="transmembrane region" description="Helical" evidence="13">
    <location>
        <begin position="169"/>
        <end position="189"/>
    </location>
</feature>
<comment type="cofactor">
    <cofactor evidence="1">
        <name>FAD</name>
        <dbReference type="ChEBI" id="CHEBI:57692"/>
    </cofactor>
</comment>
<keyword evidence="4 13" id="KW-0812">Transmembrane</keyword>
<dbReference type="InterPro" id="IPR017938">
    <property type="entry name" value="Riboflavin_synthase-like_b-brl"/>
</dbReference>
<dbReference type="SUPFAM" id="SSF63380">
    <property type="entry name" value="Riboflavin synthase domain-like"/>
    <property type="match status" value="1"/>
</dbReference>
<evidence type="ECO:0000256" key="2">
    <source>
        <dbReference type="ARBA" id="ARBA00004141"/>
    </source>
</evidence>